<dbReference type="InterPro" id="IPR051051">
    <property type="entry name" value="E3_ubiq-ligase_TRIM/RNF"/>
</dbReference>
<dbReference type="AlphaFoldDB" id="A0A672F6U3"/>
<evidence type="ECO:0000256" key="4">
    <source>
        <dbReference type="PROSITE-ProRule" id="PRU00024"/>
    </source>
</evidence>
<reference evidence="7" key="3">
    <citation type="submission" date="2025-09" db="UniProtKB">
        <authorList>
            <consortium name="Ensembl"/>
        </authorList>
    </citation>
    <scope>IDENTIFICATION</scope>
</reference>
<reference evidence="7" key="2">
    <citation type="submission" date="2025-08" db="UniProtKB">
        <authorList>
            <consortium name="Ensembl"/>
        </authorList>
    </citation>
    <scope>IDENTIFICATION</scope>
</reference>
<dbReference type="SUPFAM" id="SSF57845">
    <property type="entry name" value="B-box zinc-binding domain"/>
    <property type="match status" value="1"/>
</dbReference>
<evidence type="ECO:0008006" key="9">
    <source>
        <dbReference type="Google" id="ProtNLM"/>
    </source>
</evidence>
<keyword evidence="3" id="KW-0862">Zinc</keyword>
<dbReference type="SMART" id="SM00184">
    <property type="entry name" value="RING"/>
    <property type="match status" value="1"/>
</dbReference>
<dbReference type="PANTHER" id="PTHR25465">
    <property type="entry name" value="B-BOX DOMAIN CONTAINING"/>
    <property type="match status" value="1"/>
</dbReference>
<dbReference type="Ensembl" id="ENSSFAT00005001275.1">
    <property type="protein sequence ID" value="ENSSFAP00005001212.1"/>
    <property type="gene ID" value="ENSSFAG00005000888.1"/>
</dbReference>
<feature type="domain" description="B box-type" evidence="6">
    <location>
        <begin position="141"/>
        <end position="181"/>
    </location>
</feature>
<proteinExistence type="predicted"/>
<organism evidence="7 8">
    <name type="scientific">Salarias fasciatus</name>
    <name type="common">Jewelled blenny</name>
    <name type="synonym">Blennius fasciatus</name>
    <dbReference type="NCBI Taxonomy" id="181472"/>
    <lineage>
        <taxon>Eukaryota</taxon>
        <taxon>Metazoa</taxon>
        <taxon>Chordata</taxon>
        <taxon>Craniata</taxon>
        <taxon>Vertebrata</taxon>
        <taxon>Euteleostomi</taxon>
        <taxon>Actinopterygii</taxon>
        <taxon>Neopterygii</taxon>
        <taxon>Teleostei</taxon>
        <taxon>Neoteleostei</taxon>
        <taxon>Acanthomorphata</taxon>
        <taxon>Ovalentaria</taxon>
        <taxon>Blenniimorphae</taxon>
        <taxon>Blenniiformes</taxon>
        <taxon>Blennioidei</taxon>
        <taxon>Blenniidae</taxon>
        <taxon>Salariinae</taxon>
        <taxon>Salarias</taxon>
    </lineage>
</organism>
<dbReference type="OMA" id="NHETHTL"/>
<dbReference type="PANTHER" id="PTHR25465:SF5">
    <property type="entry name" value="E3 UBIQUITIN_ISG15 LIGASE TRIM25-RELATED"/>
    <property type="match status" value="1"/>
</dbReference>
<dbReference type="PROSITE" id="PS50119">
    <property type="entry name" value="ZF_BBOX"/>
    <property type="match status" value="1"/>
</dbReference>
<feature type="domain" description="RING-type" evidence="5">
    <location>
        <begin position="11"/>
        <end position="53"/>
    </location>
</feature>
<dbReference type="InterPro" id="IPR001841">
    <property type="entry name" value="Znf_RING"/>
</dbReference>
<name>A0A672F6U3_SALFA</name>
<evidence type="ECO:0000313" key="7">
    <source>
        <dbReference type="Ensembl" id="ENSSFAP00005001212.1"/>
    </source>
</evidence>
<dbReference type="Gene3D" id="3.30.40.10">
    <property type="entry name" value="Zinc/RING finger domain, C3HC4 (zinc finger)"/>
    <property type="match status" value="1"/>
</dbReference>
<dbReference type="PROSITE" id="PS00518">
    <property type="entry name" value="ZF_RING_1"/>
    <property type="match status" value="1"/>
</dbReference>
<dbReference type="Pfam" id="PF00643">
    <property type="entry name" value="zf-B_box"/>
    <property type="match status" value="1"/>
</dbReference>
<keyword evidence="2 4" id="KW-0863">Zinc-finger</keyword>
<dbReference type="InterPro" id="IPR013083">
    <property type="entry name" value="Znf_RING/FYVE/PHD"/>
</dbReference>
<evidence type="ECO:0000259" key="5">
    <source>
        <dbReference type="PROSITE" id="PS50089"/>
    </source>
</evidence>
<sequence>MAQLDQDILSCSICLDLLKDPVTILCGHSYCMKCIQDAWVEDGKKSFSCPQCRQTFTPRPVLVKNTILAALVEELKKTGLQEDPCYAGSQDVACDFCSGRKMKALKSCLTCLVSFCDLHVRPHYQVAQLQKHKLVDPSEKLQESVCSHHDEPMKMFCRTDGQCICYLCSVDEHKGHDTVSVATERTDMQKEPDAEPSQCTIKSA</sequence>
<evidence type="ECO:0000256" key="3">
    <source>
        <dbReference type="ARBA" id="ARBA00022833"/>
    </source>
</evidence>
<protein>
    <recommendedName>
        <fullName evidence="9">E3 ubiquitin/ISG15 ligase TRIM25-like</fullName>
    </recommendedName>
</protein>
<dbReference type="CDD" id="cd19769">
    <property type="entry name" value="Bbox2_TRIM16-like"/>
    <property type="match status" value="1"/>
</dbReference>
<dbReference type="GO" id="GO:0008270">
    <property type="term" value="F:zinc ion binding"/>
    <property type="evidence" value="ECO:0007669"/>
    <property type="project" value="UniProtKB-KW"/>
</dbReference>
<dbReference type="InterPro" id="IPR017907">
    <property type="entry name" value="Znf_RING_CS"/>
</dbReference>
<evidence type="ECO:0000256" key="2">
    <source>
        <dbReference type="ARBA" id="ARBA00022771"/>
    </source>
</evidence>
<keyword evidence="1" id="KW-0479">Metal-binding</keyword>
<dbReference type="PROSITE" id="PS50089">
    <property type="entry name" value="ZF_RING_2"/>
    <property type="match status" value="1"/>
</dbReference>
<keyword evidence="8" id="KW-1185">Reference proteome</keyword>
<dbReference type="Pfam" id="PF15227">
    <property type="entry name" value="zf-C3HC4_4"/>
    <property type="match status" value="1"/>
</dbReference>
<evidence type="ECO:0000256" key="1">
    <source>
        <dbReference type="ARBA" id="ARBA00022723"/>
    </source>
</evidence>
<evidence type="ECO:0000313" key="8">
    <source>
        <dbReference type="Proteomes" id="UP000472267"/>
    </source>
</evidence>
<dbReference type="Gene3D" id="4.10.830.40">
    <property type="match status" value="1"/>
</dbReference>
<evidence type="ECO:0000259" key="6">
    <source>
        <dbReference type="PROSITE" id="PS50119"/>
    </source>
</evidence>
<dbReference type="Gene3D" id="3.30.160.60">
    <property type="entry name" value="Classic Zinc Finger"/>
    <property type="match status" value="1"/>
</dbReference>
<dbReference type="InParanoid" id="A0A672F6U3"/>
<reference evidence="7" key="1">
    <citation type="submission" date="2019-06" db="EMBL/GenBank/DDBJ databases">
        <authorList>
            <consortium name="Wellcome Sanger Institute Data Sharing"/>
        </authorList>
    </citation>
    <scope>NUCLEOTIDE SEQUENCE [LARGE SCALE GENOMIC DNA]</scope>
</reference>
<dbReference type="SMART" id="SM00336">
    <property type="entry name" value="BBOX"/>
    <property type="match status" value="1"/>
</dbReference>
<dbReference type="InterPro" id="IPR000315">
    <property type="entry name" value="Znf_B-box"/>
</dbReference>
<dbReference type="SUPFAM" id="SSF57850">
    <property type="entry name" value="RING/U-box"/>
    <property type="match status" value="1"/>
</dbReference>
<dbReference type="Proteomes" id="UP000472267">
    <property type="component" value="Chromosome 18"/>
</dbReference>
<accession>A0A672F6U3</accession>